<dbReference type="Proteomes" id="UP000318509">
    <property type="component" value="Unassembled WGS sequence"/>
</dbReference>
<proteinExistence type="predicted"/>
<sequence>MGAGVVATNSFGGFSFRVATRVRATREGDAIYVLHPDHDRFYALDGVDADVWSAIEHGEPIEEQIPALARKYGVDVERVREDIWRFVTELLAAGLFVIIPPPDAAADGLKIRRRRAL</sequence>
<protein>
    <submittedName>
        <fullName evidence="1">PqqD family protein</fullName>
    </submittedName>
</protein>
<name>A0A537KCM1_9BACT</name>
<gene>
    <name evidence="1" type="ORF">E6H00_01500</name>
</gene>
<dbReference type="Gene3D" id="1.10.10.1150">
    <property type="entry name" value="Coenzyme PQQ synthesis protein D (PqqD)"/>
    <property type="match status" value="1"/>
</dbReference>
<dbReference type="InterPro" id="IPR008792">
    <property type="entry name" value="PQQD"/>
</dbReference>
<comment type="caution">
    <text evidence="1">The sequence shown here is derived from an EMBL/GenBank/DDBJ whole genome shotgun (WGS) entry which is preliminary data.</text>
</comment>
<dbReference type="Pfam" id="PF05402">
    <property type="entry name" value="PqqD"/>
    <property type="match status" value="1"/>
</dbReference>
<dbReference type="InterPro" id="IPR041881">
    <property type="entry name" value="PqqD_sf"/>
</dbReference>
<accession>A0A537KCM1</accession>
<reference evidence="1 2" key="1">
    <citation type="journal article" date="2019" name="Nat. Microbiol.">
        <title>Mediterranean grassland soil C-N compound turnover is dependent on rainfall and depth, and is mediated by genomically divergent microorganisms.</title>
        <authorList>
            <person name="Diamond S."/>
            <person name="Andeer P.F."/>
            <person name="Li Z."/>
            <person name="Crits-Christoph A."/>
            <person name="Burstein D."/>
            <person name="Anantharaman K."/>
            <person name="Lane K.R."/>
            <person name="Thomas B.C."/>
            <person name="Pan C."/>
            <person name="Northen T.R."/>
            <person name="Banfield J.F."/>
        </authorList>
    </citation>
    <scope>NUCLEOTIDE SEQUENCE [LARGE SCALE GENOMIC DNA]</scope>
    <source>
        <strain evidence="1">NP_3</strain>
    </source>
</reference>
<evidence type="ECO:0000313" key="1">
    <source>
        <dbReference type="EMBL" id="TMI93246.1"/>
    </source>
</evidence>
<dbReference type="AlphaFoldDB" id="A0A537KCM1"/>
<evidence type="ECO:0000313" key="2">
    <source>
        <dbReference type="Proteomes" id="UP000318509"/>
    </source>
</evidence>
<dbReference type="EMBL" id="VBAK01000033">
    <property type="protein sequence ID" value="TMI93246.1"/>
    <property type="molecule type" value="Genomic_DNA"/>
</dbReference>
<organism evidence="1 2">
    <name type="scientific">Candidatus Segetimicrobium genomatis</name>
    <dbReference type="NCBI Taxonomy" id="2569760"/>
    <lineage>
        <taxon>Bacteria</taxon>
        <taxon>Bacillati</taxon>
        <taxon>Candidatus Sysuimicrobiota</taxon>
        <taxon>Candidatus Sysuimicrobiia</taxon>
        <taxon>Candidatus Sysuimicrobiales</taxon>
        <taxon>Candidatus Segetimicrobiaceae</taxon>
        <taxon>Candidatus Segetimicrobium</taxon>
    </lineage>
</organism>